<dbReference type="Gene3D" id="1.10.10.10">
    <property type="entry name" value="Winged helix-like DNA-binding domain superfamily/Winged helix DNA-binding domain"/>
    <property type="match status" value="1"/>
</dbReference>
<gene>
    <name evidence="3" type="ORF">PU560_11810</name>
</gene>
<dbReference type="Pfam" id="PF03861">
    <property type="entry name" value="ANTAR"/>
    <property type="match status" value="1"/>
</dbReference>
<evidence type="ECO:0000256" key="1">
    <source>
        <dbReference type="SAM" id="MobiDB-lite"/>
    </source>
</evidence>
<accession>A0ABT5U0V6</accession>
<reference evidence="3" key="1">
    <citation type="submission" date="2023-02" db="EMBL/GenBank/DDBJ databases">
        <title>Georgenia sp.10Sc9-8, isolated from a soil sample collected from the Taklamakan desert.</title>
        <authorList>
            <person name="Liu S."/>
        </authorList>
    </citation>
    <scope>NUCLEOTIDE SEQUENCE</scope>
    <source>
        <strain evidence="3">10Sc9-8</strain>
    </source>
</reference>
<dbReference type="PROSITE" id="PS50921">
    <property type="entry name" value="ANTAR"/>
    <property type="match status" value="1"/>
</dbReference>
<sequence>GGDQAVGALNLYATRPSTFGQHQQDEGRRFAGEASRALSLAVRLAGHVEVTEQLQLALTSRTTIDQAMGIIMGQNRCSADDAFAVLRAASQHRNVKLRVVAEEVVAAVTTENSPTRQGNRAAVRDAPGWASGQ</sequence>
<evidence type="ECO:0000259" key="2">
    <source>
        <dbReference type="PROSITE" id="PS50921"/>
    </source>
</evidence>
<feature type="domain" description="ANTAR" evidence="2">
    <location>
        <begin position="44"/>
        <end position="105"/>
    </location>
</feature>
<dbReference type="Proteomes" id="UP001165561">
    <property type="component" value="Unassembled WGS sequence"/>
</dbReference>
<feature type="non-terminal residue" evidence="3">
    <location>
        <position position="1"/>
    </location>
</feature>
<dbReference type="InterPro" id="IPR005561">
    <property type="entry name" value="ANTAR"/>
</dbReference>
<proteinExistence type="predicted"/>
<comment type="caution">
    <text evidence="3">The sequence shown here is derived from an EMBL/GenBank/DDBJ whole genome shotgun (WGS) entry which is preliminary data.</text>
</comment>
<dbReference type="SUPFAM" id="SSF52172">
    <property type="entry name" value="CheY-like"/>
    <property type="match status" value="1"/>
</dbReference>
<name>A0ABT5U0V6_9MICO</name>
<dbReference type="InterPro" id="IPR036388">
    <property type="entry name" value="WH-like_DNA-bd_sf"/>
</dbReference>
<dbReference type="SMART" id="SM01012">
    <property type="entry name" value="ANTAR"/>
    <property type="match status" value="1"/>
</dbReference>
<evidence type="ECO:0000313" key="4">
    <source>
        <dbReference type="Proteomes" id="UP001165561"/>
    </source>
</evidence>
<dbReference type="EMBL" id="JARACI010001051">
    <property type="protein sequence ID" value="MDD9207144.1"/>
    <property type="molecule type" value="Genomic_DNA"/>
</dbReference>
<organism evidence="3 4">
    <name type="scientific">Georgenia halotolerans</name>
    <dbReference type="NCBI Taxonomy" id="3028317"/>
    <lineage>
        <taxon>Bacteria</taxon>
        <taxon>Bacillati</taxon>
        <taxon>Actinomycetota</taxon>
        <taxon>Actinomycetes</taxon>
        <taxon>Micrococcales</taxon>
        <taxon>Bogoriellaceae</taxon>
        <taxon>Georgenia</taxon>
    </lineage>
</organism>
<dbReference type="InterPro" id="IPR011006">
    <property type="entry name" value="CheY-like_superfamily"/>
</dbReference>
<protein>
    <submittedName>
        <fullName evidence="3">ANTAR domain-containing protein</fullName>
    </submittedName>
</protein>
<evidence type="ECO:0000313" key="3">
    <source>
        <dbReference type="EMBL" id="MDD9207144.1"/>
    </source>
</evidence>
<keyword evidence="4" id="KW-1185">Reference proteome</keyword>
<feature type="region of interest" description="Disordered" evidence="1">
    <location>
        <begin position="111"/>
        <end position="133"/>
    </location>
</feature>